<dbReference type="AlphaFoldDB" id="A0A5C6QLL2"/>
<protein>
    <submittedName>
        <fullName evidence="1">Uncharacterized protein</fullName>
    </submittedName>
</protein>
<accession>A0A5C6QLL2</accession>
<organism evidence="1 2">
    <name type="scientific">Colwellia demingiae</name>
    <dbReference type="NCBI Taxonomy" id="89401"/>
    <lineage>
        <taxon>Bacteria</taxon>
        <taxon>Pseudomonadati</taxon>
        <taxon>Pseudomonadota</taxon>
        <taxon>Gammaproteobacteria</taxon>
        <taxon>Alteromonadales</taxon>
        <taxon>Colwelliaceae</taxon>
        <taxon>Colwellia</taxon>
    </lineage>
</organism>
<gene>
    <name evidence="1" type="ORF">ESZ36_06920</name>
</gene>
<evidence type="ECO:0000313" key="1">
    <source>
        <dbReference type="EMBL" id="TWX69679.1"/>
    </source>
</evidence>
<proteinExistence type="predicted"/>
<reference evidence="1 2" key="1">
    <citation type="submission" date="2019-07" db="EMBL/GenBank/DDBJ databases">
        <title>Genomes of sea-ice associated Colwellia species.</title>
        <authorList>
            <person name="Bowman J.P."/>
        </authorList>
    </citation>
    <scope>NUCLEOTIDE SEQUENCE [LARGE SCALE GENOMIC DNA]</scope>
    <source>
        <strain evidence="1 2">ACAM 459</strain>
    </source>
</reference>
<comment type="caution">
    <text evidence="1">The sequence shown here is derived from an EMBL/GenBank/DDBJ whole genome shotgun (WGS) entry which is preliminary data.</text>
</comment>
<evidence type="ECO:0000313" key="2">
    <source>
        <dbReference type="Proteomes" id="UP000321822"/>
    </source>
</evidence>
<dbReference type="Proteomes" id="UP000321822">
    <property type="component" value="Unassembled WGS sequence"/>
</dbReference>
<dbReference type="RefSeq" id="WP_146785489.1">
    <property type="nucleotide sequence ID" value="NZ_VOLT01000003.1"/>
</dbReference>
<name>A0A5C6QLL2_9GAMM</name>
<sequence>MVEISYDSFEVIIHKRKGMLVFFLFMLFFGDTDETPVYTQVTSKCRIQLQLETSLSKAFIENNAYSAEYA</sequence>
<keyword evidence="2" id="KW-1185">Reference proteome</keyword>
<dbReference type="EMBL" id="VOLT01000003">
    <property type="protein sequence ID" value="TWX69679.1"/>
    <property type="molecule type" value="Genomic_DNA"/>
</dbReference>